<proteinExistence type="predicted"/>
<sequence>MIDLLASTGMRVGELVQLNRSDIDFENRECVVFGKGKKERPVYFDARTKIHLKNYINSREDNHPALFC</sequence>
<gene>
    <name evidence="3" type="ORF">SIN_1592</name>
</gene>
<feature type="domain" description="Tyr recombinase" evidence="2">
    <location>
        <begin position="1"/>
        <end position="68"/>
    </location>
</feature>
<dbReference type="InterPro" id="IPR002104">
    <property type="entry name" value="Integrase_catalytic"/>
</dbReference>
<reference evidence="3" key="1">
    <citation type="submission" date="2010-09" db="EMBL/GenBank/DDBJ databases">
        <authorList>
            <person name="Daugherty S.C."/>
            <person name="Kilian M."/>
            <person name="Tettelin H."/>
        </authorList>
    </citation>
    <scope>NUCLEOTIDE SEQUENCE [LARGE SCALE GENOMIC DNA]</scope>
    <source>
        <strain evidence="3">SK1302</strain>
    </source>
</reference>
<accession>A0ABP2J842</accession>
<evidence type="ECO:0000259" key="2">
    <source>
        <dbReference type="PROSITE" id="PS51898"/>
    </source>
</evidence>
<protein>
    <submittedName>
        <fullName evidence="3">Integrase/recombinase, phage integrase family</fullName>
    </submittedName>
</protein>
<name>A0ABP2J842_9STRE</name>
<dbReference type="InterPro" id="IPR011010">
    <property type="entry name" value="DNA_brk_join_enz"/>
</dbReference>
<comment type="caution">
    <text evidence="3">The sequence shown here is derived from an EMBL/GenBank/DDBJ whole genome shotgun (WGS) entry which is preliminary data.</text>
</comment>
<dbReference type="Gene3D" id="1.10.443.10">
    <property type="entry name" value="Intergrase catalytic core"/>
    <property type="match status" value="1"/>
</dbReference>
<evidence type="ECO:0000313" key="3">
    <source>
        <dbReference type="EMBL" id="EFO53697.1"/>
    </source>
</evidence>
<evidence type="ECO:0000256" key="1">
    <source>
        <dbReference type="ARBA" id="ARBA00023172"/>
    </source>
</evidence>
<dbReference type="Pfam" id="PF00589">
    <property type="entry name" value="Phage_integrase"/>
    <property type="match status" value="1"/>
</dbReference>
<dbReference type="InterPro" id="IPR013762">
    <property type="entry name" value="Integrase-like_cat_sf"/>
</dbReference>
<dbReference type="PROSITE" id="PS51898">
    <property type="entry name" value="TYR_RECOMBINASE"/>
    <property type="match status" value="1"/>
</dbReference>
<dbReference type="EMBL" id="AEDY01000099">
    <property type="protein sequence ID" value="EFO53697.1"/>
    <property type="molecule type" value="Genomic_DNA"/>
</dbReference>
<dbReference type="SUPFAM" id="SSF56349">
    <property type="entry name" value="DNA breaking-rejoining enzymes"/>
    <property type="match status" value="1"/>
</dbReference>
<organism evidence="3">
    <name type="scientific">Streptococcus infantis SK1302</name>
    <dbReference type="NCBI Taxonomy" id="871237"/>
    <lineage>
        <taxon>Bacteria</taxon>
        <taxon>Bacillati</taxon>
        <taxon>Bacillota</taxon>
        <taxon>Bacilli</taxon>
        <taxon>Lactobacillales</taxon>
        <taxon>Streptococcaceae</taxon>
        <taxon>Streptococcus</taxon>
    </lineage>
</organism>
<keyword evidence="1" id="KW-0233">DNA recombination</keyword>